<feature type="domain" description="RNase H type-1" evidence="1">
    <location>
        <begin position="2"/>
        <end position="110"/>
    </location>
</feature>
<dbReference type="InterPro" id="IPR036397">
    <property type="entry name" value="RNaseH_sf"/>
</dbReference>
<evidence type="ECO:0000313" key="3">
    <source>
        <dbReference type="Proteomes" id="UP000011115"/>
    </source>
</evidence>
<dbReference type="GO" id="GO:0004523">
    <property type="term" value="F:RNA-DNA hybrid ribonuclease activity"/>
    <property type="evidence" value="ECO:0007669"/>
    <property type="project" value="InterPro"/>
</dbReference>
<evidence type="ECO:0000259" key="1">
    <source>
        <dbReference type="Pfam" id="PF13456"/>
    </source>
</evidence>
<name>M1E0P0_SOLTU</name>
<protein>
    <recommendedName>
        <fullName evidence="1">RNase H type-1 domain-containing protein</fullName>
    </recommendedName>
</protein>
<dbReference type="GO" id="GO:0003676">
    <property type="term" value="F:nucleic acid binding"/>
    <property type="evidence" value="ECO:0007669"/>
    <property type="project" value="InterPro"/>
</dbReference>
<dbReference type="InParanoid" id="M1E0P0"/>
<sequence length="195" mass="21711">MGCVIRNHLGDWIIRMSSRITSNSVQNAELLALLHGLRLAISKNFKVTNPEAESTKKLVGSSEPMNPHLAPPLTTIATDSKEGVDPAIEGSTILHEFREGNSVADLLARKGRDLQNALRFEIWNEAPIFVLDDVKEDKKNSTLVNQGPNLCNMLPIMSTIEHVISSDARSNADTFVVMMLTYQKKKKMRGWIWGT</sequence>
<dbReference type="PANTHER" id="PTHR47723:SF23">
    <property type="entry name" value="REVERSE TRANSCRIPTASE-LIKE PROTEIN"/>
    <property type="match status" value="1"/>
</dbReference>
<keyword evidence="3" id="KW-1185">Reference proteome</keyword>
<dbReference type="Gene3D" id="3.30.420.10">
    <property type="entry name" value="Ribonuclease H-like superfamily/Ribonuclease H"/>
    <property type="match status" value="1"/>
</dbReference>
<dbReference type="PANTHER" id="PTHR47723">
    <property type="entry name" value="OS05G0353850 PROTEIN"/>
    <property type="match status" value="1"/>
</dbReference>
<reference evidence="3" key="1">
    <citation type="journal article" date="2011" name="Nature">
        <title>Genome sequence and analysis of the tuber crop potato.</title>
        <authorList>
            <consortium name="The Potato Genome Sequencing Consortium"/>
        </authorList>
    </citation>
    <scope>NUCLEOTIDE SEQUENCE [LARGE SCALE GENOMIC DNA]</scope>
    <source>
        <strain evidence="3">cv. DM1-3 516 R44</strain>
    </source>
</reference>
<evidence type="ECO:0000313" key="2">
    <source>
        <dbReference type="EnsemblPlants" id="PGSC0003DMT400097461"/>
    </source>
</evidence>
<dbReference type="Proteomes" id="UP000011115">
    <property type="component" value="Unassembled WGS sequence"/>
</dbReference>
<dbReference type="HOGENOM" id="CLU_1398563_0_0_1"/>
<accession>M1E0P0</accession>
<dbReference type="InterPro" id="IPR053151">
    <property type="entry name" value="RNase_H-like"/>
</dbReference>
<dbReference type="EnsemblPlants" id="PGSC0003DMT400097461">
    <property type="protein sequence ID" value="PGSC0003DMT400097461"/>
    <property type="gene ID" value="PGSC0003DMG400047032"/>
</dbReference>
<dbReference type="PaxDb" id="4113-PGSC0003DMT400097461"/>
<dbReference type="Pfam" id="PF13456">
    <property type="entry name" value="RVT_3"/>
    <property type="match status" value="1"/>
</dbReference>
<organism evidence="2 3">
    <name type="scientific">Solanum tuberosum</name>
    <name type="common">Potato</name>
    <dbReference type="NCBI Taxonomy" id="4113"/>
    <lineage>
        <taxon>Eukaryota</taxon>
        <taxon>Viridiplantae</taxon>
        <taxon>Streptophyta</taxon>
        <taxon>Embryophyta</taxon>
        <taxon>Tracheophyta</taxon>
        <taxon>Spermatophyta</taxon>
        <taxon>Magnoliopsida</taxon>
        <taxon>eudicotyledons</taxon>
        <taxon>Gunneridae</taxon>
        <taxon>Pentapetalae</taxon>
        <taxon>asterids</taxon>
        <taxon>lamiids</taxon>
        <taxon>Solanales</taxon>
        <taxon>Solanaceae</taxon>
        <taxon>Solanoideae</taxon>
        <taxon>Solaneae</taxon>
        <taxon>Solanum</taxon>
    </lineage>
</organism>
<dbReference type="AlphaFoldDB" id="M1E0P0"/>
<dbReference type="InterPro" id="IPR002156">
    <property type="entry name" value="RNaseH_domain"/>
</dbReference>
<dbReference type="Gramene" id="PGSC0003DMT400097461">
    <property type="protein sequence ID" value="PGSC0003DMT400097461"/>
    <property type="gene ID" value="PGSC0003DMG400047032"/>
</dbReference>
<reference evidence="2" key="2">
    <citation type="submission" date="2015-06" db="UniProtKB">
        <authorList>
            <consortium name="EnsemblPlants"/>
        </authorList>
    </citation>
    <scope>IDENTIFICATION</scope>
    <source>
        <strain evidence="2">DM1-3 516 R44</strain>
    </source>
</reference>
<proteinExistence type="predicted"/>